<dbReference type="CDD" id="cd00268">
    <property type="entry name" value="DEADc"/>
    <property type="match status" value="1"/>
</dbReference>
<dbReference type="PROSITE" id="PS51194">
    <property type="entry name" value="HELICASE_CTER"/>
    <property type="match status" value="1"/>
</dbReference>
<dbReference type="Gene3D" id="3.40.50.300">
    <property type="entry name" value="P-loop containing nucleotide triphosphate hydrolases"/>
    <property type="match status" value="2"/>
</dbReference>
<gene>
    <name evidence="12" type="primary">cshA_2</name>
    <name evidence="12" type="ORF">DB44_DZ00120</name>
</gene>
<dbReference type="InterPro" id="IPR050079">
    <property type="entry name" value="DEAD_box_RNA_helicase"/>
</dbReference>
<evidence type="ECO:0000259" key="11">
    <source>
        <dbReference type="PROSITE" id="PS51195"/>
    </source>
</evidence>
<dbReference type="InterPro" id="IPR014014">
    <property type="entry name" value="RNA_helicase_DEAD_Q_motif"/>
</dbReference>
<reference evidence="12 13" key="1">
    <citation type="journal article" date="2014" name="Mol. Biol. Evol.">
        <title>Massive expansion of Ubiquitination-related gene families within the Chlamydiae.</title>
        <authorList>
            <person name="Domman D."/>
            <person name="Collingro A."/>
            <person name="Lagkouvardos I."/>
            <person name="Gehre L."/>
            <person name="Weinmaier T."/>
            <person name="Rattei T."/>
            <person name="Subtil A."/>
            <person name="Horn M."/>
        </authorList>
    </citation>
    <scope>NUCLEOTIDE SEQUENCE [LARGE SCALE GENOMIC DNA]</scope>
    <source>
        <strain evidence="12 13">EI2</strain>
    </source>
</reference>
<feature type="domain" description="DEAD-box RNA helicase Q" evidence="11">
    <location>
        <begin position="18"/>
        <end position="46"/>
    </location>
</feature>
<comment type="caution">
    <text evidence="12">The sequence shown here is derived from an EMBL/GenBank/DDBJ whole genome shotgun (WGS) entry which is preliminary data.</text>
</comment>
<dbReference type="EMBL" id="JSAN01000098">
    <property type="protein sequence ID" value="KIC71299.1"/>
    <property type="molecule type" value="Genomic_DNA"/>
</dbReference>
<dbReference type="InterPro" id="IPR011545">
    <property type="entry name" value="DEAD/DEAH_box_helicase_dom"/>
</dbReference>
<feature type="domain" description="Helicase C-terminal" evidence="10">
    <location>
        <begin position="246"/>
        <end position="392"/>
    </location>
</feature>
<evidence type="ECO:0000256" key="6">
    <source>
        <dbReference type="PROSITE-ProRule" id="PRU00552"/>
    </source>
</evidence>
<dbReference type="Pfam" id="PF00271">
    <property type="entry name" value="Helicase_C"/>
    <property type="match status" value="1"/>
</dbReference>
<dbReference type="GO" id="GO:0003724">
    <property type="term" value="F:RNA helicase activity"/>
    <property type="evidence" value="ECO:0007669"/>
    <property type="project" value="UniProtKB-EC"/>
</dbReference>
<dbReference type="PANTHER" id="PTHR47959:SF1">
    <property type="entry name" value="ATP-DEPENDENT RNA HELICASE DBPA"/>
    <property type="match status" value="1"/>
</dbReference>
<evidence type="ECO:0000256" key="2">
    <source>
        <dbReference type="ARBA" id="ARBA00022801"/>
    </source>
</evidence>
<feature type="short sequence motif" description="Q motif" evidence="6">
    <location>
        <begin position="18"/>
        <end position="46"/>
    </location>
</feature>
<dbReference type="PROSITE" id="PS00039">
    <property type="entry name" value="DEAD_ATP_HELICASE"/>
    <property type="match status" value="1"/>
</dbReference>
<dbReference type="InterPro" id="IPR027417">
    <property type="entry name" value="P-loop_NTPase"/>
</dbReference>
<dbReference type="Pfam" id="PF00270">
    <property type="entry name" value="DEAD"/>
    <property type="match status" value="1"/>
</dbReference>
<keyword evidence="4 7" id="KW-0067">ATP-binding</keyword>
<feature type="region of interest" description="Disordered" evidence="8">
    <location>
        <begin position="382"/>
        <end position="410"/>
    </location>
</feature>
<evidence type="ECO:0000259" key="9">
    <source>
        <dbReference type="PROSITE" id="PS51192"/>
    </source>
</evidence>
<dbReference type="GO" id="GO:0016787">
    <property type="term" value="F:hydrolase activity"/>
    <property type="evidence" value="ECO:0007669"/>
    <property type="project" value="UniProtKB-KW"/>
</dbReference>
<dbReference type="PROSITE" id="PS51195">
    <property type="entry name" value="Q_MOTIF"/>
    <property type="match status" value="1"/>
</dbReference>
<keyword evidence="2 7" id="KW-0378">Hydrolase</keyword>
<dbReference type="AlphaFoldDB" id="A0A0C1H0M1"/>
<keyword evidence="3 7" id="KW-0347">Helicase</keyword>
<dbReference type="PROSITE" id="PS51192">
    <property type="entry name" value="HELICASE_ATP_BIND_1"/>
    <property type="match status" value="1"/>
</dbReference>
<dbReference type="EC" id="3.6.4.13" evidence="12"/>
<dbReference type="GO" id="GO:0005524">
    <property type="term" value="F:ATP binding"/>
    <property type="evidence" value="ECO:0007669"/>
    <property type="project" value="UniProtKB-KW"/>
</dbReference>
<protein>
    <submittedName>
        <fullName evidence="12">DEAD-box ATP-dependent RNA helicase CshA</fullName>
        <ecNumber evidence="12">3.6.4.13</ecNumber>
    </submittedName>
</protein>
<evidence type="ECO:0000256" key="4">
    <source>
        <dbReference type="ARBA" id="ARBA00022840"/>
    </source>
</evidence>
<accession>A0A0C1H0M1</accession>
<comment type="similarity">
    <text evidence="5 7">Belongs to the DEAD box helicase family.</text>
</comment>
<keyword evidence="1 7" id="KW-0547">Nucleotide-binding</keyword>
<dbReference type="Proteomes" id="UP000031465">
    <property type="component" value="Unassembled WGS sequence"/>
</dbReference>
<dbReference type="GO" id="GO:0005829">
    <property type="term" value="C:cytosol"/>
    <property type="evidence" value="ECO:0007669"/>
    <property type="project" value="TreeGrafter"/>
</dbReference>
<feature type="domain" description="Helicase ATP-binding" evidence="9">
    <location>
        <begin position="49"/>
        <end position="219"/>
    </location>
</feature>
<evidence type="ECO:0000256" key="3">
    <source>
        <dbReference type="ARBA" id="ARBA00022806"/>
    </source>
</evidence>
<dbReference type="InterPro" id="IPR044742">
    <property type="entry name" value="DEAD/DEAH_RhlB"/>
</dbReference>
<organism evidence="12 13">
    <name type="scientific">Candidatus Protochlamydia amoebophila</name>
    <dbReference type="NCBI Taxonomy" id="362787"/>
    <lineage>
        <taxon>Bacteria</taxon>
        <taxon>Pseudomonadati</taxon>
        <taxon>Chlamydiota</taxon>
        <taxon>Chlamydiia</taxon>
        <taxon>Parachlamydiales</taxon>
        <taxon>Parachlamydiaceae</taxon>
        <taxon>Candidatus Protochlamydia</taxon>
    </lineage>
</organism>
<name>A0A0C1H0M1_9BACT</name>
<dbReference type="PATRIC" id="fig|362787.3.peg.1548"/>
<evidence type="ECO:0000256" key="7">
    <source>
        <dbReference type="RuleBase" id="RU000492"/>
    </source>
</evidence>
<dbReference type="InterPro" id="IPR001650">
    <property type="entry name" value="Helicase_C-like"/>
</dbReference>
<dbReference type="PANTHER" id="PTHR47959">
    <property type="entry name" value="ATP-DEPENDENT RNA HELICASE RHLE-RELATED"/>
    <property type="match status" value="1"/>
</dbReference>
<evidence type="ECO:0000256" key="1">
    <source>
        <dbReference type="ARBA" id="ARBA00022741"/>
    </source>
</evidence>
<dbReference type="InterPro" id="IPR000629">
    <property type="entry name" value="RNA-helicase_DEAD-box_CS"/>
</dbReference>
<evidence type="ECO:0000259" key="10">
    <source>
        <dbReference type="PROSITE" id="PS51194"/>
    </source>
</evidence>
<dbReference type="SMART" id="SM00487">
    <property type="entry name" value="DEXDc"/>
    <property type="match status" value="1"/>
</dbReference>
<dbReference type="GO" id="GO:0003676">
    <property type="term" value="F:nucleic acid binding"/>
    <property type="evidence" value="ECO:0007669"/>
    <property type="project" value="InterPro"/>
</dbReference>
<dbReference type="InterPro" id="IPR014001">
    <property type="entry name" value="Helicase_ATP-bd"/>
</dbReference>
<feature type="compositionally biased region" description="Basic residues" evidence="8">
    <location>
        <begin position="395"/>
        <end position="410"/>
    </location>
</feature>
<sequence length="410" mass="46455">MTLMQEQIDVELLPQEPNGFITFNLDPLILKALDKMNFKEPSRIQTEAIPLIQKKQDLIALSQTGSGKTATCAIPICNRVNTELTDIQALIIVPTRELALQYATETQKIGKYKGVKAFAIFGGEDSALQQSKLKHGVQVLVATPGRLIDFIYSRQIDLSHVETLILDEADEMLSMGFYDDLVFIIQCLNHSHQTLLFSATMPAAIQRLAKHHMKDPQEVNLILEQASPHLLEHCFVYCLAHQRDHELIQLIKENNPTQAIIFCQSRFQVEKVCRTLQSHLDGVDFLHAGLNQDIRTIVTNKFRTGKIRLLVATDIVARGLDFSKVSHVFIYQLSHESDVYVHRSGRTGRYGKTGVVISLVTSRELPYLNAILKQIKQEPRWIGCPPPEKQEAAKPRKRRPYPNKKSSKPH</sequence>
<evidence type="ECO:0000313" key="13">
    <source>
        <dbReference type="Proteomes" id="UP000031465"/>
    </source>
</evidence>
<dbReference type="SMART" id="SM00490">
    <property type="entry name" value="HELICc"/>
    <property type="match status" value="1"/>
</dbReference>
<evidence type="ECO:0000256" key="5">
    <source>
        <dbReference type="ARBA" id="ARBA00038437"/>
    </source>
</evidence>
<evidence type="ECO:0000256" key="8">
    <source>
        <dbReference type="SAM" id="MobiDB-lite"/>
    </source>
</evidence>
<dbReference type="CDD" id="cd18787">
    <property type="entry name" value="SF2_C_DEAD"/>
    <property type="match status" value="1"/>
</dbReference>
<dbReference type="SUPFAM" id="SSF52540">
    <property type="entry name" value="P-loop containing nucleoside triphosphate hydrolases"/>
    <property type="match status" value="1"/>
</dbReference>
<evidence type="ECO:0000313" key="12">
    <source>
        <dbReference type="EMBL" id="KIC71299.1"/>
    </source>
</evidence>
<proteinExistence type="inferred from homology"/>